<dbReference type="EMBL" id="SPHZ02000001">
    <property type="protein sequence ID" value="KAF0931058.1"/>
    <property type="molecule type" value="Genomic_DNA"/>
</dbReference>
<gene>
    <name evidence="1" type="ORF">E2562_002430</name>
</gene>
<comment type="caution">
    <text evidence="1">The sequence shown here is derived from an EMBL/GenBank/DDBJ whole genome shotgun (WGS) entry which is preliminary data.</text>
</comment>
<evidence type="ECO:0000313" key="1">
    <source>
        <dbReference type="EMBL" id="KAF0931058.1"/>
    </source>
</evidence>
<sequence length="64" mass="6861">MSVGQICSQCVPVILTLAVTNPISVATAPLNHLAIATLEIATHYLNLWLVVVEAGCERERAQMS</sequence>
<reference evidence="1 2" key="1">
    <citation type="submission" date="2019-11" db="EMBL/GenBank/DDBJ databases">
        <title>Whole genome sequence of Oryza granulata.</title>
        <authorList>
            <person name="Li W."/>
        </authorList>
    </citation>
    <scope>NUCLEOTIDE SEQUENCE [LARGE SCALE GENOMIC DNA]</scope>
    <source>
        <strain evidence="2">cv. Menghai</strain>
        <tissue evidence="1">Leaf</tissue>
    </source>
</reference>
<dbReference type="AlphaFoldDB" id="A0A6G1F2C1"/>
<name>A0A6G1F2C1_9ORYZ</name>
<evidence type="ECO:0000313" key="2">
    <source>
        <dbReference type="Proteomes" id="UP000479710"/>
    </source>
</evidence>
<proteinExistence type="predicted"/>
<keyword evidence="2" id="KW-1185">Reference proteome</keyword>
<protein>
    <submittedName>
        <fullName evidence="1">Uncharacterized protein</fullName>
    </submittedName>
</protein>
<dbReference type="Proteomes" id="UP000479710">
    <property type="component" value="Unassembled WGS sequence"/>
</dbReference>
<accession>A0A6G1F2C1</accession>
<organism evidence="1 2">
    <name type="scientific">Oryza meyeriana var. granulata</name>
    <dbReference type="NCBI Taxonomy" id="110450"/>
    <lineage>
        <taxon>Eukaryota</taxon>
        <taxon>Viridiplantae</taxon>
        <taxon>Streptophyta</taxon>
        <taxon>Embryophyta</taxon>
        <taxon>Tracheophyta</taxon>
        <taxon>Spermatophyta</taxon>
        <taxon>Magnoliopsida</taxon>
        <taxon>Liliopsida</taxon>
        <taxon>Poales</taxon>
        <taxon>Poaceae</taxon>
        <taxon>BOP clade</taxon>
        <taxon>Oryzoideae</taxon>
        <taxon>Oryzeae</taxon>
        <taxon>Oryzinae</taxon>
        <taxon>Oryza</taxon>
        <taxon>Oryza meyeriana</taxon>
    </lineage>
</organism>